<comment type="caution">
    <text evidence="3">The sequence shown here is derived from an EMBL/GenBank/DDBJ whole genome shotgun (WGS) entry which is preliminary data.</text>
</comment>
<dbReference type="AlphaFoldDB" id="A0A4R2FBR3"/>
<dbReference type="InterPro" id="IPR036298">
    <property type="entry name" value="Chalcone_isomerase_sf"/>
</dbReference>
<dbReference type="InterPro" id="IPR016087">
    <property type="entry name" value="Chalcone_isomerase"/>
</dbReference>
<reference evidence="3 4" key="1">
    <citation type="submission" date="2019-03" db="EMBL/GenBank/DDBJ databases">
        <title>Freshwater and sediment microbial communities from various areas in North America, analyzing microbe dynamics in response to fracking.</title>
        <authorList>
            <person name="Lamendella R."/>
        </authorList>
    </citation>
    <scope>NUCLEOTIDE SEQUENCE [LARGE SCALE GENOMIC DNA]</scope>
    <source>
        <strain evidence="3 4">74A</strain>
    </source>
</reference>
<dbReference type="RefSeq" id="WP_133038585.1">
    <property type="nucleotide sequence ID" value="NZ_SLWF01000008.1"/>
</dbReference>
<name>A0A4R2FBR3_9GAMM</name>
<dbReference type="GO" id="GO:0016872">
    <property type="term" value="F:intramolecular lyase activity"/>
    <property type="evidence" value="ECO:0007669"/>
    <property type="project" value="InterPro"/>
</dbReference>
<dbReference type="InterPro" id="IPR016088">
    <property type="entry name" value="Chalcone_isomerase_3-sand"/>
</dbReference>
<feature type="chain" id="PRO_5021031245" evidence="1">
    <location>
        <begin position="18"/>
        <end position="182"/>
    </location>
</feature>
<evidence type="ECO:0000256" key="1">
    <source>
        <dbReference type="SAM" id="SignalP"/>
    </source>
</evidence>
<protein>
    <submittedName>
        <fullName evidence="3">Chalcone isomerase-like protein</fullName>
    </submittedName>
</protein>
<keyword evidence="4" id="KW-1185">Reference proteome</keyword>
<dbReference type="Proteomes" id="UP000294832">
    <property type="component" value="Unassembled WGS sequence"/>
</dbReference>
<feature type="signal peptide" evidence="1">
    <location>
        <begin position="1"/>
        <end position="17"/>
    </location>
</feature>
<organism evidence="3 4">
    <name type="scientific">Shewanella fodinae</name>
    <dbReference type="NCBI Taxonomy" id="552357"/>
    <lineage>
        <taxon>Bacteria</taxon>
        <taxon>Pseudomonadati</taxon>
        <taxon>Pseudomonadota</taxon>
        <taxon>Gammaproteobacteria</taxon>
        <taxon>Alteromonadales</taxon>
        <taxon>Shewanellaceae</taxon>
        <taxon>Shewanella</taxon>
    </lineage>
</organism>
<dbReference type="Pfam" id="PF16036">
    <property type="entry name" value="Chalcone_3"/>
    <property type="match status" value="1"/>
</dbReference>
<keyword evidence="3" id="KW-0413">Isomerase</keyword>
<evidence type="ECO:0000313" key="3">
    <source>
        <dbReference type="EMBL" id="TCN85833.1"/>
    </source>
</evidence>
<evidence type="ECO:0000259" key="2">
    <source>
        <dbReference type="Pfam" id="PF16036"/>
    </source>
</evidence>
<keyword evidence="1" id="KW-0732">Signal</keyword>
<dbReference type="SUPFAM" id="SSF54626">
    <property type="entry name" value="Chalcone isomerase"/>
    <property type="match status" value="1"/>
</dbReference>
<sequence>MKFLSLLLLLLSVSASAREVSGVEVPETLSVTQQPLQLNGAGVRSKFFMDLYVGSLYLPTPASTTADVLNEATAVVSLKILSGLITSEKMRNAIEEGFDDATDGQTQPIAADIKHFTELFEDEIKVGDEFLLVADKKQGVTAYKNGVAKDTITGEAFREALLKIWLGDEPAQKSLKREMLGQ</sequence>
<dbReference type="Gene3D" id="3.50.70.10">
    <property type="match status" value="1"/>
</dbReference>
<proteinExistence type="predicted"/>
<dbReference type="EMBL" id="SLWF01000008">
    <property type="protein sequence ID" value="TCN85833.1"/>
    <property type="molecule type" value="Genomic_DNA"/>
</dbReference>
<evidence type="ECO:0000313" key="4">
    <source>
        <dbReference type="Proteomes" id="UP000294832"/>
    </source>
</evidence>
<gene>
    <name evidence="3" type="ORF">EDC91_10872</name>
</gene>
<accession>A0A4R2FBR3</accession>
<dbReference type="OrthoDB" id="270742at2"/>
<feature type="domain" description="Chalcone isomerase" evidence="2">
    <location>
        <begin position="17"/>
        <end position="181"/>
    </location>
</feature>